<reference evidence="1 2" key="1">
    <citation type="submission" date="2024-07" db="EMBL/GenBank/DDBJ databases">
        <title>Section-level genome sequencing and comparative genomics of Aspergillus sections Usti and Cavernicolus.</title>
        <authorList>
            <consortium name="Lawrence Berkeley National Laboratory"/>
            <person name="Nybo J.L."/>
            <person name="Vesth T.C."/>
            <person name="Theobald S."/>
            <person name="Frisvad J.C."/>
            <person name="Larsen T.O."/>
            <person name="Kjaerboelling I."/>
            <person name="Rothschild-Mancinelli K."/>
            <person name="Lyhne E.K."/>
            <person name="Kogle M.E."/>
            <person name="Barry K."/>
            <person name="Clum A."/>
            <person name="Na H."/>
            <person name="Ledsgaard L."/>
            <person name="Lin J."/>
            <person name="Lipzen A."/>
            <person name="Kuo A."/>
            <person name="Riley R."/>
            <person name="Mondo S."/>
            <person name="Labutti K."/>
            <person name="Haridas S."/>
            <person name="Pangalinan J."/>
            <person name="Salamov A.A."/>
            <person name="Simmons B.A."/>
            <person name="Magnuson J.K."/>
            <person name="Chen J."/>
            <person name="Drula E."/>
            <person name="Henrissat B."/>
            <person name="Wiebenga A."/>
            <person name="Lubbers R.J."/>
            <person name="Gomes A.C."/>
            <person name="Makela M.R."/>
            <person name="Stajich J."/>
            <person name="Grigoriev I.V."/>
            <person name="Mortensen U.H."/>
            <person name="De Vries R.P."/>
            <person name="Baker S.E."/>
            <person name="Andersen M.R."/>
        </authorList>
    </citation>
    <scope>NUCLEOTIDE SEQUENCE [LARGE SCALE GENOMIC DNA]</scope>
    <source>
        <strain evidence="1 2">CBS 209.92</strain>
    </source>
</reference>
<sequence>MSIILSLRHYLRAFSVLSSTPHLLVHASNRKSTPARSPNSFVGKVLPNWLSLTTQSCLLTPQIR</sequence>
<dbReference type="Proteomes" id="UP001610563">
    <property type="component" value="Unassembled WGS sequence"/>
</dbReference>
<comment type="caution">
    <text evidence="1">The sequence shown here is derived from an EMBL/GenBank/DDBJ whole genome shotgun (WGS) entry which is preliminary data.</text>
</comment>
<protein>
    <submittedName>
        <fullName evidence="1">Uncharacterized protein</fullName>
    </submittedName>
</protein>
<gene>
    <name evidence="1" type="ORF">BJX66DRAFT_302828</name>
</gene>
<dbReference type="EMBL" id="JBFTWV010000039">
    <property type="protein sequence ID" value="KAL2794982.1"/>
    <property type="molecule type" value="Genomic_DNA"/>
</dbReference>
<name>A0ABR4G7I5_9EURO</name>
<proteinExistence type="predicted"/>
<accession>A0ABR4G7I5</accession>
<keyword evidence="2" id="KW-1185">Reference proteome</keyword>
<evidence type="ECO:0000313" key="1">
    <source>
        <dbReference type="EMBL" id="KAL2794982.1"/>
    </source>
</evidence>
<evidence type="ECO:0000313" key="2">
    <source>
        <dbReference type="Proteomes" id="UP001610563"/>
    </source>
</evidence>
<organism evidence="1 2">
    <name type="scientific">Aspergillus keveii</name>
    <dbReference type="NCBI Taxonomy" id="714993"/>
    <lineage>
        <taxon>Eukaryota</taxon>
        <taxon>Fungi</taxon>
        <taxon>Dikarya</taxon>
        <taxon>Ascomycota</taxon>
        <taxon>Pezizomycotina</taxon>
        <taxon>Eurotiomycetes</taxon>
        <taxon>Eurotiomycetidae</taxon>
        <taxon>Eurotiales</taxon>
        <taxon>Aspergillaceae</taxon>
        <taxon>Aspergillus</taxon>
        <taxon>Aspergillus subgen. Nidulantes</taxon>
    </lineage>
</organism>